<accession>R7UZ72</accession>
<feature type="compositionally biased region" description="Low complexity" evidence="1">
    <location>
        <begin position="863"/>
        <end position="886"/>
    </location>
</feature>
<sequence>MSSCTALPLAGVLLLVGVAQATSPGCAVQYNEKTNDLVWNNVTVDNTRHRIIAECVGRDVMLAACQSVQTLKSRFLCILLDDPCINAQTNGISDEEIRMVAMSGELSKCPYQLLPKEPSQFGIRIMSVLVQEAMDPNTISSAMSGFWDLLMSYCKQFPIESGKGRIAGVKDLLERATQISLANLYALRNSCLGHRMIGIASNLEEILSGGRYLLGTASVKEIKGLNALALRKQLLLAIGQEMRQMEYYNGVDKNKFMRLSAVELFTADQTELLAEKCTTASSALPPSLEVHLTSDKIQQKIQYMTIKDYSKYINRFNETENKLSYKQRQVLAEKASNLLERLSELDSDVIKDMSTALKVMGLGAVKDKLISPEAKAEYCSAMNKGNPVFTFKNESGIILDFCLRENHFALSQIANLTSAMSPEQLEYLENERPHDVVEALDILQNVCSIKVRRGILRAWIDNRGGIDNIINASNLLRDDLELVGSLLMHLDSEQRMAFKANSIFMGSLSNILASVNKLEKRNCGVELKTYIEEWKKNVLPELRSPPTPPREKRALTGKSILTNSSTGLDCVDLKTNPSTLTAEQLRLISSDALQGYATCLEALNTDGYDRTKLNYLSETVQQAISTPNAWSKQELEKLGVVLIGFSASIIGDIATEKVSEEEVVNSIGRHWISQPDDEIRSRYSAVLSLVNTAKGVKDATQIEPSYLLNLGHIACGMSIDDIERLSLDTLQYDKHFVKKAMRILSSKNCFSPEQLLTMADRLIDTRNASGIPASTLTTLGHFMSVVRVGFLDTLNQDQIESLGTGFVRNIPPTMLQSVSESFFIKLSPDQKEAFDPDDIAKLPESLRQHFATTNAETPVPGNSSTSPSRSETPPPSDSGSGSTPAPRSETPPPSDYGSGSTPAPRSETPPPSGSGSGSTPAPRSETPPPSGSGSGSTPAPRSETPPPSGSGSGSTPAPKSETPPPSGSGSGSTPAPKSETPHPDIGSATSKIDVDNILEAINKGASLFGEEGEKVIDSLPDTVGSPNTGPLARSAREALSEWPAPYPMLFY</sequence>
<evidence type="ECO:0000256" key="2">
    <source>
        <dbReference type="SAM" id="SignalP"/>
    </source>
</evidence>
<evidence type="ECO:0000313" key="3">
    <source>
        <dbReference type="EMBL" id="ELU08716.1"/>
    </source>
</evidence>
<dbReference type="PANTHER" id="PTHR24216">
    <property type="entry name" value="PAXILLIN-RELATED"/>
    <property type="match status" value="1"/>
</dbReference>
<feature type="signal peptide" evidence="2">
    <location>
        <begin position="1"/>
        <end position="21"/>
    </location>
</feature>
<reference evidence="4" key="3">
    <citation type="submission" date="2015-06" db="UniProtKB">
        <authorList>
            <consortium name="EnsemblMetazoa"/>
        </authorList>
    </citation>
    <scope>IDENTIFICATION</scope>
</reference>
<evidence type="ECO:0000313" key="4">
    <source>
        <dbReference type="EnsemblMetazoa" id="CapteP212379"/>
    </source>
</evidence>
<dbReference type="STRING" id="283909.R7UZ72"/>
<reference evidence="3 5" key="2">
    <citation type="journal article" date="2013" name="Nature">
        <title>Insights into bilaterian evolution from three spiralian genomes.</title>
        <authorList>
            <person name="Simakov O."/>
            <person name="Marletaz F."/>
            <person name="Cho S.J."/>
            <person name="Edsinger-Gonzales E."/>
            <person name="Havlak P."/>
            <person name="Hellsten U."/>
            <person name="Kuo D.H."/>
            <person name="Larsson T."/>
            <person name="Lv J."/>
            <person name="Arendt D."/>
            <person name="Savage R."/>
            <person name="Osoegawa K."/>
            <person name="de Jong P."/>
            <person name="Grimwood J."/>
            <person name="Chapman J.A."/>
            <person name="Shapiro H."/>
            <person name="Aerts A."/>
            <person name="Otillar R.P."/>
            <person name="Terry A.Y."/>
            <person name="Boore J.L."/>
            <person name="Grigoriev I.V."/>
            <person name="Lindberg D.R."/>
            <person name="Seaver E.C."/>
            <person name="Weisblat D.A."/>
            <person name="Putnam N.H."/>
            <person name="Rokhsar D.S."/>
        </authorList>
    </citation>
    <scope>NUCLEOTIDE SEQUENCE</scope>
    <source>
        <strain evidence="3 5">I ESC-2004</strain>
    </source>
</reference>
<dbReference type="Proteomes" id="UP000014760">
    <property type="component" value="Unassembled WGS sequence"/>
</dbReference>
<dbReference type="EnsemblMetazoa" id="CapteT212379">
    <property type="protein sequence ID" value="CapteP212379"/>
    <property type="gene ID" value="CapteG212379"/>
</dbReference>
<dbReference type="PANTHER" id="PTHR24216:SF65">
    <property type="entry name" value="PAXILLIN-LIKE PROTEIN 1"/>
    <property type="match status" value="1"/>
</dbReference>
<dbReference type="AlphaFoldDB" id="R7UZ72"/>
<evidence type="ECO:0000256" key="1">
    <source>
        <dbReference type="SAM" id="MobiDB-lite"/>
    </source>
</evidence>
<feature type="region of interest" description="Disordered" evidence="1">
    <location>
        <begin position="851"/>
        <end position="992"/>
    </location>
</feature>
<feature type="chain" id="PRO_5008788526" evidence="2">
    <location>
        <begin position="22"/>
        <end position="1051"/>
    </location>
</feature>
<dbReference type="EMBL" id="KB298831">
    <property type="protein sequence ID" value="ELU08716.1"/>
    <property type="molecule type" value="Genomic_DNA"/>
</dbReference>
<gene>
    <name evidence="3" type="ORF">CAPTEDRAFT_212379</name>
</gene>
<name>R7UZ72_CAPTE</name>
<feature type="compositionally biased region" description="Polar residues" evidence="1">
    <location>
        <begin position="851"/>
        <end position="862"/>
    </location>
</feature>
<protein>
    <submittedName>
        <fullName evidence="3 4">Uncharacterized protein</fullName>
    </submittedName>
</protein>
<proteinExistence type="predicted"/>
<keyword evidence="2" id="KW-0732">Signal</keyword>
<keyword evidence="5" id="KW-1185">Reference proteome</keyword>
<evidence type="ECO:0000313" key="5">
    <source>
        <dbReference type="Proteomes" id="UP000014760"/>
    </source>
</evidence>
<dbReference type="EMBL" id="AMQN01006638">
    <property type="status" value="NOT_ANNOTATED_CDS"/>
    <property type="molecule type" value="Genomic_DNA"/>
</dbReference>
<organism evidence="3">
    <name type="scientific">Capitella teleta</name>
    <name type="common">Polychaete worm</name>
    <dbReference type="NCBI Taxonomy" id="283909"/>
    <lineage>
        <taxon>Eukaryota</taxon>
        <taxon>Metazoa</taxon>
        <taxon>Spiralia</taxon>
        <taxon>Lophotrochozoa</taxon>
        <taxon>Annelida</taxon>
        <taxon>Polychaeta</taxon>
        <taxon>Sedentaria</taxon>
        <taxon>Scolecida</taxon>
        <taxon>Capitellidae</taxon>
        <taxon>Capitella</taxon>
    </lineage>
</organism>
<reference evidence="5" key="1">
    <citation type="submission" date="2012-12" db="EMBL/GenBank/DDBJ databases">
        <authorList>
            <person name="Hellsten U."/>
            <person name="Grimwood J."/>
            <person name="Chapman J.A."/>
            <person name="Shapiro H."/>
            <person name="Aerts A."/>
            <person name="Otillar R.P."/>
            <person name="Terry A.Y."/>
            <person name="Boore J.L."/>
            <person name="Simakov O."/>
            <person name="Marletaz F."/>
            <person name="Cho S.-J."/>
            <person name="Edsinger-Gonzales E."/>
            <person name="Havlak P."/>
            <person name="Kuo D.-H."/>
            <person name="Larsson T."/>
            <person name="Lv J."/>
            <person name="Arendt D."/>
            <person name="Savage R."/>
            <person name="Osoegawa K."/>
            <person name="de Jong P."/>
            <person name="Lindberg D.R."/>
            <person name="Seaver E.C."/>
            <person name="Weisblat D.A."/>
            <person name="Putnam N.H."/>
            <person name="Grigoriev I.V."/>
            <person name="Rokhsar D.S."/>
        </authorList>
    </citation>
    <scope>NUCLEOTIDE SEQUENCE</scope>
    <source>
        <strain evidence="5">I ESC-2004</strain>
    </source>
</reference>
<dbReference type="HOGENOM" id="CLU_290888_0_0_1"/>